<accession>A0A7J2U322</accession>
<sequence length="100" mass="11543">MPRVSNGYSSIKGLASLVSSTYRPNIYIDPTSTKYNHFVDATIWRDKVVVATGKELLIFDSSDVEEALRRKQFLTPYKAYLDRVKGALYVLKRLPWMLRL</sequence>
<dbReference type="EMBL" id="DSEU01000043">
    <property type="protein sequence ID" value="HEM67228.1"/>
    <property type="molecule type" value="Genomic_DNA"/>
</dbReference>
<evidence type="ECO:0000313" key="1">
    <source>
        <dbReference type="EMBL" id="HEM67228.1"/>
    </source>
</evidence>
<name>A0A7J2U322_9CREN</name>
<proteinExistence type="predicted"/>
<reference evidence="1" key="1">
    <citation type="journal article" date="2020" name="mSystems">
        <title>Genome- and Community-Level Interaction Insights into Carbon Utilization and Element Cycling Functions of Hydrothermarchaeota in Hydrothermal Sediment.</title>
        <authorList>
            <person name="Zhou Z."/>
            <person name="Liu Y."/>
            <person name="Xu W."/>
            <person name="Pan J."/>
            <person name="Luo Z.H."/>
            <person name="Li M."/>
        </authorList>
    </citation>
    <scope>NUCLEOTIDE SEQUENCE [LARGE SCALE GENOMIC DNA]</scope>
    <source>
        <strain evidence="1">SpSt-125</strain>
    </source>
</reference>
<gene>
    <name evidence="1" type="ORF">ENO26_06650</name>
</gene>
<comment type="caution">
    <text evidence="1">The sequence shown here is derived from an EMBL/GenBank/DDBJ whole genome shotgun (WGS) entry which is preliminary data.</text>
</comment>
<dbReference type="AlphaFoldDB" id="A0A7J2U322"/>
<organism evidence="1">
    <name type="scientific">Ignisphaera aggregans</name>
    <dbReference type="NCBI Taxonomy" id="334771"/>
    <lineage>
        <taxon>Archaea</taxon>
        <taxon>Thermoproteota</taxon>
        <taxon>Thermoprotei</taxon>
        <taxon>Desulfurococcales</taxon>
        <taxon>Desulfurococcaceae</taxon>
        <taxon>Ignisphaera</taxon>
    </lineage>
</organism>
<protein>
    <submittedName>
        <fullName evidence="1">Uncharacterized protein</fullName>
    </submittedName>
</protein>